<keyword evidence="4" id="KW-1185">Reference proteome</keyword>
<reference evidence="3" key="1">
    <citation type="submission" date="2021-10" db="EMBL/GenBank/DDBJ databases">
        <title>De novo Genome Assembly of Clathrus columnatus (Basidiomycota, Fungi) Using Illumina and Nanopore Sequence Data.</title>
        <authorList>
            <person name="Ogiso-Tanaka E."/>
            <person name="Itagaki H."/>
            <person name="Hosoya T."/>
            <person name="Hosaka K."/>
        </authorList>
    </citation>
    <scope>NUCLEOTIDE SEQUENCE</scope>
    <source>
        <strain evidence="3">MO-923</strain>
    </source>
</reference>
<evidence type="ECO:0000256" key="1">
    <source>
        <dbReference type="SAM" id="MobiDB-lite"/>
    </source>
</evidence>
<comment type="caution">
    <text evidence="3">The sequence shown here is derived from an EMBL/GenBank/DDBJ whole genome shotgun (WGS) entry which is preliminary data.</text>
</comment>
<evidence type="ECO:0000313" key="3">
    <source>
        <dbReference type="EMBL" id="GJJ10041.1"/>
    </source>
</evidence>
<organism evidence="3 4">
    <name type="scientific">Clathrus columnatus</name>
    <dbReference type="NCBI Taxonomy" id="1419009"/>
    <lineage>
        <taxon>Eukaryota</taxon>
        <taxon>Fungi</taxon>
        <taxon>Dikarya</taxon>
        <taxon>Basidiomycota</taxon>
        <taxon>Agaricomycotina</taxon>
        <taxon>Agaricomycetes</taxon>
        <taxon>Phallomycetidae</taxon>
        <taxon>Phallales</taxon>
        <taxon>Clathraceae</taxon>
        <taxon>Clathrus</taxon>
    </lineage>
</organism>
<dbReference type="Pfam" id="PF25540">
    <property type="entry name" value="DUF7923"/>
    <property type="match status" value="1"/>
</dbReference>
<gene>
    <name evidence="3" type="ORF">Clacol_004267</name>
</gene>
<accession>A0AAV5AC28</accession>
<dbReference type="Proteomes" id="UP001050691">
    <property type="component" value="Unassembled WGS sequence"/>
</dbReference>
<dbReference type="PANTHER" id="PTHR37543:SF1">
    <property type="entry name" value="CCCH ZINC FINGER DNA BINDING PROTEIN (AFU_ORTHOLOGUE AFUA_5G12760)"/>
    <property type="match status" value="1"/>
</dbReference>
<evidence type="ECO:0000259" key="2">
    <source>
        <dbReference type="Pfam" id="PF25540"/>
    </source>
</evidence>
<protein>
    <recommendedName>
        <fullName evidence="2">DUF7923 domain-containing protein</fullName>
    </recommendedName>
</protein>
<dbReference type="InterPro" id="IPR057683">
    <property type="entry name" value="DUF7923"/>
</dbReference>
<dbReference type="AlphaFoldDB" id="A0AAV5AC28"/>
<sequence>MQNLMDRIWTLEHAYHYRLNAAQDVQTPFGAETKPDTFSSLESDVTKIIAIVDGDGHIFNTNFIKRAKQGGIEAAKLLTDSLTSSYLRSGDYYTKQNQDDTVGLSRDLGLDSNNAIEHIQLWKDILWRFVYSFVHSHMLYRSITGGHDSGYSATLQVLQDEGLLNKVVLLQGYKNMAMRISSFQLPELVINGLFMEEPLAVRISKTSSTVPDSDGEREDDDIGLSDLVSNSHASSISVSEAISLSIANDIGVDGNTKLEASLASIQIPAFSLSNPSNNESRIDLKKIEEMIENMSPTRRRSETRRRGGNNDGNRGALSNKIIREKIRLQDRPSVSLISLLSLFLLIIFDLG</sequence>
<name>A0AAV5AC28_9AGAM</name>
<proteinExistence type="predicted"/>
<dbReference type="EMBL" id="BPWL01000004">
    <property type="protein sequence ID" value="GJJ10041.1"/>
    <property type="molecule type" value="Genomic_DNA"/>
</dbReference>
<evidence type="ECO:0000313" key="4">
    <source>
        <dbReference type="Proteomes" id="UP001050691"/>
    </source>
</evidence>
<feature type="domain" description="DUF7923" evidence="2">
    <location>
        <begin position="48"/>
        <end position="87"/>
    </location>
</feature>
<feature type="compositionally biased region" description="Basic residues" evidence="1">
    <location>
        <begin position="297"/>
        <end position="307"/>
    </location>
</feature>
<dbReference type="PANTHER" id="PTHR37543">
    <property type="entry name" value="CCCH ZINC FINGER DNA BINDING PROTEIN (AFU_ORTHOLOGUE AFUA_5G12760)"/>
    <property type="match status" value="1"/>
</dbReference>
<feature type="region of interest" description="Disordered" evidence="1">
    <location>
        <begin position="292"/>
        <end position="316"/>
    </location>
</feature>